<evidence type="ECO:0000256" key="5">
    <source>
        <dbReference type="ARBA" id="ARBA00022618"/>
    </source>
</evidence>
<feature type="transmembrane region" description="Helical" evidence="11">
    <location>
        <begin position="26"/>
        <end position="47"/>
    </location>
</feature>
<keyword evidence="4 10" id="KW-1003">Cell membrane</keyword>
<keyword evidence="15" id="KW-1185">Reference proteome</keyword>
<dbReference type="InterPro" id="IPR003838">
    <property type="entry name" value="ABC3_permease_C"/>
</dbReference>
<keyword evidence="8 10" id="KW-0472">Membrane</keyword>
<name>A0ABU1BJ67_9BURK</name>
<dbReference type="Proteomes" id="UP001225596">
    <property type="component" value="Unassembled WGS sequence"/>
</dbReference>
<evidence type="ECO:0000313" key="15">
    <source>
        <dbReference type="Proteomes" id="UP001225596"/>
    </source>
</evidence>
<accession>A0ABU1BJ67</accession>
<dbReference type="Pfam" id="PF18075">
    <property type="entry name" value="FtsX_ECD"/>
    <property type="match status" value="1"/>
</dbReference>
<reference evidence="14 15" key="1">
    <citation type="submission" date="2023-08" db="EMBL/GenBank/DDBJ databases">
        <title>Oxalobacteraceae gen .nov., isolated from river sludge outside the plant.</title>
        <authorList>
            <person name="Zhao S.Y."/>
        </authorList>
    </citation>
    <scope>NUCLEOTIDE SEQUENCE [LARGE SCALE GENOMIC DNA]</scope>
    <source>
        <strain evidence="14 15">R-40</strain>
    </source>
</reference>
<dbReference type="InterPro" id="IPR040690">
    <property type="entry name" value="FtsX_ECD"/>
</dbReference>
<evidence type="ECO:0000259" key="13">
    <source>
        <dbReference type="Pfam" id="PF18075"/>
    </source>
</evidence>
<evidence type="ECO:0000256" key="7">
    <source>
        <dbReference type="ARBA" id="ARBA00022989"/>
    </source>
</evidence>
<keyword evidence="6 11" id="KW-0812">Transmembrane</keyword>
<keyword evidence="7 11" id="KW-1133">Transmembrane helix</keyword>
<evidence type="ECO:0000313" key="14">
    <source>
        <dbReference type="EMBL" id="MDQ9169022.1"/>
    </source>
</evidence>
<evidence type="ECO:0000256" key="6">
    <source>
        <dbReference type="ARBA" id="ARBA00022692"/>
    </source>
</evidence>
<dbReference type="Gene3D" id="3.30.70.3040">
    <property type="match status" value="1"/>
</dbReference>
<evidence type="ECO:0000256" key="10">
    <source>
        <dbReference type="PIRNR" id="PIRNR003097"/>
    </source>
</evidence>
<evidence type="ECO:0000256" key="9">
    <source>
        <dbReference type="ARBA" id="ARBA00023306"/>
    </source>
</evidence>
<proteinExistence type="inferred from homology"/>
<evidence type="ECO:0000259" key="12">
    <source>
        <dbReference type="Pfam" id="PF02687"/>
    </source>
</evidence>
<dbReference type="PIRSF" id="PIRSF003097">
    <property type="entry name" value="FtsX"/>
    <property type="match status" value="1"/>
</dbReference>
<dbReference type="Pfam" id="PF02687">
    <property type="entry name" value="FtsX"/>
    <property type="match status" value="1"/>
</dbReference>
<dbReference type="RefSeq" id="WP_338434848.1">
    <property type="nucleotide sequence ID" value="NZ_JAUYVH010000001.1"/>
</dbReference>
<dbReference type="InterPro" id="IPR004513">
    <property type="entry name" value="FtsX"/>
</dbReference>
<dbReference type="PANTHER" id="PTHR47755:SF1">
    <property type="entry name" value="CELL DIVISION PROTEIN FTSX"/>
    <property type="match status" value="1"/>
</dbReference>
<gene>
    <name evidence="14" type="ORF">Q8A64_01225</name>
</gene>
<dbReference type="PANTHER" id="PTHR47755">
    <property type="entry name" value="CELL DIVISION PROTEIN FTSX"/>
    <property type="match status" value="1"/>
</dbReference>
<evidence type="ECO:0000256" key="4">
    <source>
        <dbReference type="ARBA" id="ARBA00022475"/>
    </source>
</evidence>
<feature type="transmembrane region" description="Helical" evidence="11">
    <location>
        <begin position="230"/>
        <end position="253"/>
    </location>
</feature>
<organism evidence="14 15">
    <name type="scientific">Keguizhuia sedimenti</name>
    <dbReference type="NCBI Taxonomy" id="3064264"/>
    <lineage>
        <taxon>Bacteria</taxon>
        <taxon>Pseudomonadati</taxon>
        <taxon>Pseudomonadota</taxon>
        <taxon>Betaproteobacteria</taxon>
        <taxon>Burkholderiales</taxon>
        <taxon>Oxalobacteraceae</taxon>
        <taxon>Keguizhuia</taxon>
    </lineage>
</organism>
<feature type="transmembrane region" description="Helical" evidence="11">
    <location>
        <begin position="273"/>
        <end position="299"/>
    </location>
</feature>
<feature type="transmembrane region" description="Helical" evidence="11">
    <location>
        <begin position="172"/>
        <end position="199"/>
    </location>
</feature>
<evidence type="ECO:0000256" key="8">
    <source>
        <dbReference type="ARBA" id="ARBA00023136"/>
    </source>
</evidence>
<sequence>MKAWLRQHRFALKDAFKRVGNAPVSFLFNVLVIASALVLPFAGLTILESVRPLSEQLTIEPEISVFLRPDLTRAKATEIAPTLRQLLKQHNMNGKIEFIEREKALDRLKGTTELVEAVSALGANPLPDAYTVKLAGFYNTSNAAALNGLSSRLRTVPGVEHVQVDSSWIQRLAAFLSLAKLGLLILSVTLGTIVMAVVFNTIRLQMLTHAEEIEVSRLVGATNSYLYRPFYYSGALLGMGAGIVSFLVVYAALGPVNQAIADFSSLYGSAFQLSAPSIWAISALLGSSSLLGLFAAVICTRHYLARI</sequence>
<evidence type="ECO:0000256" key="3">
    <source>
        <dbReference type="ARBA" id="ARBA00021907"/>
    </source>
</evidence>
<keyword evidence="5 10" id="KW-0132">Cell division</keyword>
<feature type="domain" description="ABC3 transporter permease C-terminal" evidence="12">
    <location>
        <begin position="185"/>
        <end position="298"/>
    </location>
</feature>
<protein>
    <recommendedName>
        <fullName evidence="3 10">Cell division protein FtsX</fullName>
    </recommendedName>
</protein>
<keyword evidence="9 10" id="KW-0131">Cell cycle</keyword>
<evidence type="ECO:0000256" key="11">
    <source>
        <dbReference type="SAM" id="Phobius"/>
    </source>
</evidence>
<evidence type="ECO:0000256" key="2">
    <source>
        <dbReference type="ARBA" id="ARBA00007379"/>
    </source>
</evidence>
<comment type="caution">
    <text evidence="14">The sequence shown here is derived from an EMBL/GenBank/DDBJ whole genome shotgun (WGS) entry which is preliminary data.</text>
</comment>
<evidence type="ECO:0000256" key="1">
    <source>
        <dbReference type="ARBA" id="ARBA00004651"/>
    </source>
</evidence>
<feature type="domain" description="FtsX extracellular" evidence="13">
    <location>
        <begin position="62"/>
        <end position="162"/>
    </location>
</feature>
<comment type="subcellular location">
    <subcellularLocation>
        <location evidence="10">Cell inner membrane</location>
    </subcellularLocation>
    <subcellularLocation>
        <location evidence="1">Cell membrane</location>
        <topology evidence="1">Multi-pass membrane protein</topology>
    </subcellularLocation>
</comment>
<comment type="similarity">
    <text evidence="2 10">Belongs to the ABC-4 integral membrane protein family. FtsX subfamily.</text>
</comment>
<dbReference type="EMBL" id="JAUYVH010000001">
    <property type="protein sequence ID" value="MDQ9169022.1"/>
    <property type="molecule type" value="Genomic_DNA"/>
</dbReference>
<comment type="function">
    <text evidence="10">Part of the ABC transporter FtsEX involved in cellular division.</text>
</comment>
<keyword evidence="10" id="KW-0997">Cell inner membrane</keyword>